<evidence type="ECO:0000313" key="4">
    <source>
        <dbReference type="Proteomes" id="UP000800200"/>
    </source>
</evidence>
<dbReference type="PANTHER" id="PTHR37171">
    <property type="entry name" value="SERINE/THREONINE-PROTEIN KINASE YRZF-RELATED"/>
    <property type="match status" value="1"/>
</dbReference>
<feature type="compositionally biased region" description="Polar residues" evidence="1">
    <location>
        <begin position="201"/>
        <end position="224"/>
    </location>
</feature>
<dbReference type="PROSITE" id="PS50011">
    <property type="entry name" value="PROTEIN_KINASE_DOM"/>
    <property type="match status" value="1"/>
</dbReference>
<evidence type="ECO:0000256" key="1">
    <source>
        <dbReference type="SAM" id="MobiDB-lite"/>
    </source>
</evidence>
<dbReference type="Gene3D" id="3.30.200.20">
    <property type="entry name" value="Phosphorylase Kinase, domain 1"/>
    <property type="match status" value="1"/>
</dbReference>
<keyword evidence="4" id="KW-1185">Reference proteome</keyword>
<organism evidence="3 4">
    <name type="scientific">Zopfia rhizophila CBS 207.26</name>
    <dbReference type="NCBI Taxonomy" id="1314779"/>
    <lineage>
        <taxon>Eukaryota</taxon>
        <taxon>Fungi</taxon>
        <taxon>Dikarya</taxon>
        <taxon>Ascomycota</taxon>
        <taxon>Pezizomycotina</taxon>
        <taxon>Dothideomycetes</taxon>
        <taxon>Dothideomycetes incertae sedis</taxon>
        <taxon>Zopfiaceae</taxon>
        <taxon>Zopfia</taxon>
    </lineage>
</organism>
<dbReference type="PANTHER" id="PTHR37171:SF1">
    <property type="entry name" value="SERINE_THREONINE-PROTEIN KINASE YRZF-RELATED"/>
    <property type="match status" value="1"/>
</dbReference>
<dbReference type="InterPro" id="IPR000719">
    <property type="entry name" value="Prot_kinase_dom"/>
</dbReference>
<dbReference type="EMBL" id="ML994611">
    <property type="protein sequence ID" value="KAF2194751.1"/>
    <property type="molecule type" value="Genomic_DNA"/>
</dbReference>
<gene>
    <name evidence="3" type="ORF">K469DRAFT_547039</name>
</gene>
<feature type="compositionally biased region" description="Polar residues" evidence="1">
    <location>
        <begin position="491"/>
        <end position="508"/>
    </location>
</feature>
<name>A0A6A6ETZ0_9PEZI</name>
<dbReference type="Proteomes" id="UP000800200">
    <property type="component" value="Unassembled WGS sequence"/>
</dbReference>
<accession>A0A6A6ETZ0</accession>
<dbReference type="AlphaFoldDB" id="A0A6A6ETZ0"/>
<dbReference type="SUPFAM" id="SSF56112">
    <property type="entry name" value="Protein kinase-like (PK-like)"/>
    <property type="match status" value="1"/>
</dbReference>
<reference evidence="3" key="1">
    <citation type="journal article" date="2020" name="Stud. Mycol.">
        <title>101 Dothideomycetes genomes: a test case for predicting lifestyles and emergence of pathogens.</title>
        <authorList>
            <person name="Haridas S."/>
            <person name="Albert R."/>
            <person name="Binder M."/>
            <person name="Bloem J."/>
            <person name="Labutti K."/>
            <person name="Salamov A."/>
            <person name="Andreopoulos B."/>
            <person name="Baker S."/>
            <person name="Barry K."/>
            <person name="Bills G."/>
            <person name="Bluhm B."/>
            <person name="Cannon C."/>
            <person name="Castanera R."/>
            <person name="Culley D."/>
            <person name="Daum C."/>
            <person name="Ezra D."/>
            <person name="Gonzalez J."/>
            <person name="Henrissat B."/>
            <person name="Kuo A."/>
            <person name="Liang C."/>
            <person name="Lipzen A."/>
            <person name="Lutzoni F."/>
            <person name="Magnuson J."/>
            <person name="Mondo S."/>
            <person name="Nolan M."/>
            <person name="Ohm R."/>
            <person name="Pangilinan J."/>
            <person name="Park H.-J."/>
            <person name="Ramirez L."/>
            <person name="Alfaro M."/>
            <person name="Sun H."/>
            <person name="Tritt A."/>
            <person name="Yoshinaga Y."/>
            <person name="Zwiers L.-H."/>
            <person name="Turgeon B."/>
            <person name="Goodwin S."/>
            <person name="Spatafora J."/>
            <person name="Crous P."/>
            <person name="Grigoriev I."/>
        </authorList>
    </citation>
    <scope>NUCLEOTIDE SEQUENCE</scope>
    <source>
        <strain evidence="3">CBS 207.26</strain>
    </source>
</reference>
<feature type="region of interest" description="Disordered" evidence="1">
    <location>
        <begin position="445"/>
        <end position="508"/>
    </location>
</feature>
<dbReference type="Gene3D" id="1.10.510.10">
    <property type="entry name" value="Transferase(Phosphotransferase) domain 1"/>
    <property type="match status" value="1"/>
</dbReference>
<feature type="region of interest" description="Disordered" evidence="1">
    <location>
        <begin position="189"/>
        <end position="237"/>
    </location>
</feature>
<feature type="compositionally biased region" description="Basic and acidic residues" evidence="1">
    <location>
        <begin position="7"/>
        <end position="33"/>
    </location>
</feature>
<dbReference type="GO" id="GO:0005524">
    <property type="term" value="F:ATP binding"/>
    <property type="evidence" value="ECO:0007669"/>
    <property type="project" value="InterPro"/>
</dbReference>
<protein>
    <recommendedName>
        <fullName evidence="2">Protein kinase domain-containing protein</fullName>
    </recommendedName>
</protein>
<dbReference type="OrthoDB" id="2156052at2759"/>
<dbReference type="GO" id="GO:0004672">
    <property type="term" value="F:protein kinase activity"/>
    <property type="evidence" value="ECO:0007669"/>
    <property type="project" value="InterPro"/>
</dbReference>
<evidence type="ECO:0000313" key="3">
    <source>
        <dbReference type="EMBL" id="KAF2194751.1"/>
    </source>
</evidence>
<dbReference type="InterPro" id="IPR052396">
    <property type="entry name" value="Meiotic_Drive_Suppr_Kinase"/>
</dbReference>
<evidence type="ECO:0000259" key="2">
    <source>
        <dbReference type="PROSITE" id="PS50011"/>
    </source>
</evidence>
<dbReference type="Pfam" id="PF00069">
    <property type="entry name" value="Pkinase"/>
    <property type="match status" value="1"/>
</dbReference>
<sequence length="760" mass="86918">MAQQSPDYKKLYFEEQRRREEAEHAQRKAEEKTRKTTLLELLDACHTYLYSRLTVQADATLSTRGDPANANDKFRPERLLIWEDFPAQQEAIWDDIMRSDFVLERHFTSRHTLEESGEAVRQRMMSSELDLHLFQRYTVEDHISSIIKQFYNNRTLRRKFRLQGSVKFENHANTLSPEWQLEEGIQQMRVSGTQRRRSPRLQAQSKQTKPLDSTDPTEPASTETVGPATAGTARPSRPRADQFCVYNTSSATRNTEHRIAAFIIEYKAPHKLSLGYIYEGLDDMELEDVIRYRETDTPQDHFRRLIAAVIAQAFSYMVRAGLEYGCICTGEAFIFLRVPDDPKTVHYFLSVPKGDVGERTGWAPNSDGGNRLHLTAVGQMLAFTLQSLKTPPRDQRWRAEAAAQLNSWEVVYDDLLDTIPMQDAPSSEYRPPQHDRFLRMSPVQLRRRPAQTSSPGCWGPQDRYEASDDEFDPNTPSGQRSSPQRPSRTQDTASSSPSNRDSRRGVQSGQYCTQNCLRGLVEGGPLDMSCPNVRDHGESYHRINRPTFLTLMRQQLSEDLDTNCKSVGVHGARGALFQVRLKSYGYTVAAKCTSLDFIYHLKWEAIIYKHLCPIQGIHVPVHLGNINLDRPYFYDGITELVHMMFLSFGGKLISQRLTAENMPCITQQVGCSVRAIHNLGVLHKDLRPRNMLWNEETGQVMVIDFERAEVVEPRTVLGVISVNRKRKRGSEGDLAKQRGDRSSAFAREMQRAVIELRGLT</sequence>
<feature type="region of interest" description="Disordered" evidence="1">
    <location>
        <begin position="1"/>
        <end position="33"/>
    </location>
</feature>
<proteinExistence type="predicted"/>
<feature type="domain" description="Protein kinase" evidence="2">
    <location>
        <begin position="562"/>
        <end position="760"/>
    </location>
</feature>
<feature type="compositionally biased region" description="Low complexity" evidence="1">
    <location>
        <begin position="475"/>
        <end position="490"/>
    </location>
</feature>
<dbReference type="InterPro" id="IPR011009">
    <property type="entry name" value="Kinase-like_dom_sf"/>
</dbReference>